<protein>
    <submittedName>
        <fullName evidence="1">Uncharacterized protein</fullName>
    </submittedName>
</protein>
<dbReference type="EMBL" id="BPVZ01000831">
    <property type="protein sequence ID" value="GKV52734.1"/>
    <property type="molecule type" value="Genomic_DNA"/>
</dbReference>
<reference evidence="1 2" key="1">
    <citation type="journal article" date="2021" name="Commun. Biol.">
        <title>The genome of Shorea leprosula (Dipterocarpaceae) highlights the ecological relevance of drought in aseasonal tropical rainforests.</title>
        <authorList>
            <person name="Ng K.K.S."/>
            <person name="Kobayashi M.J."/>
            <person name="Fawcett J.A."/>
            <person name="Hatakeyama M."/>
            <person name="Paape T."/>
            <person name="Ng C.H."/>
            <person name="Ang C.C."/>
            <person name="Tnah L.H."/>
            <person name="Lee C.T."/>
            <person name="Nishiyama T."/>
            <person name="Sese J."/>
            <person name="O'Brien M.J."/>
            <person name="Copetti D."/>
            <person name="Mohd Noor M.I."/>
            <person name="Ong R.C."/>
            <person name="Putra M."/>
            <person name="Sireger I.Z."/>
            <person name="Indrioko S."/>
            <person name="Kosugi Y."/>
            <person name="Izuno A."/>
            <person name="Isagi Y."/>
            <person name="Lee S.L."/>
            <person name="Shimizu K.K."/>
        </authorList>
    </citation>
    <scope>NUCLEOTIDE SEQUENCE [LARGE SCALE GENOMIC DNA]</scope>
    <source>
        <strain evidence="1">214</strain>
    </source>
</reference>
<accession>A0AAV5MT11</accession>
<evidence type="ECO:0000313" key="1">
    <source>
        <dbReference type="EMBL" id="GKV52734.1"/>
    </source>
</evidence>
<dbReference type="Proteomes" id="UP001054252">
    <property type="component" value="Unassembled WGS sequence"/>
</dbReference>
<dbReference type="AlphaFoldDB" id="A0AAV5MT11"/>
<sequence>MSPSVRTYLKSRLIAVPFPPVPFPFLVEGKDRRQDLPGISFNLLHQRVLVSLPVASYLVEVFFLPFSGRSQARQFSSQLGLEQSKVSLRSIQKAASPIESIFSEKESAFGITQPFDQDRRALLPFTECGLDPISGIPSSS</sequence>
<evidence type="ECO:0000313" key="2">
    <source>
        <dbReference type="Proteomes" id="UP001054252"/>
    </source>
</evidence>
<name>A0AAV5MT11_9ROSI</name>
<keyword evidence="2" id="KW-1185">Reference proteome</keyword>
<gene>
    <name evidence="1" type="ORF">SLEP1_g59304</name>
</gene>
<organism evidence="1 2">
    <name type="scientific">Rubroshorea leprosula</name>
    <dbReference type="NCBI Taxonomy" id="152421"/>
    <lineage>
        <taxon>Eukaryota</taxon>
        <taxon>Viridiplantae</taxon>
        <taxon>Streptophyta</taxon>
        <taxon>Embryophyta</taxon>
        <taxon>Tracheophyta</taxon>
        <taxon>Spermatophyta</taxon>
        <taxon>Magnoliopsida</taxon>
        <taxon>eudicotyledons</taxon>
        <taxon>Gunneridae</taxon>
        <taxon>Pentapetalae</taxon>
        <taxon>rosids</taxon>
        <taxon>malvids</taxon>
        <taxon>Malvales</taxon>
        <taxon>Dipterocarpaceae</taxon>
        <taxon>Rubroshorea</taxon>
    </lineage>
</organism>
<proteinExistence type="predicted"/>
<comment type="caution">
    <text evidence="1">The sequence shown here is derived from an EMBL/GenBank/DDBJ whole genome shotgun (WGS) entry which is preliminary data.</text>
</comment>